<dbReference type="GO" id="GO:0005634">
    <property type="term" value="C:nucleus"/>
    <property type="evidence" value="ECO:0007669"/>
    <property type="project" value="UniProtKB-SubCell"/>
</dbReference>
<dbReference type="InterPro" id="IPR001179">
    <property type="entry name" value="PPIase_FKBP_dom"/>
</dbReference>
<dbReference type="FunFam" id="3.10.50.40:FF:000013">
    <property type="entry name" value="Peptidylprolyl isomerase"/>
    <property type="match status" value="1"/>
</dbReference>
<organism evidence="21">
    <name type="scientific">Lutzomyia longipalpis</name>
    <name type="common">Sand fly</name>
    <dbReference type="NCBI Taxonomy" id="7200"/>
    <lineage>
        <taxon>Eukaryota</taxon>
        <taxon>Metazoa</taxon>
        <taxon>Ecdysozoa</taxon>
        <taxon>Arthropoda</taxon>
        <taxon>Hexapoda</taxon>
        <taxon>Insecta</taxon>
        <taxon>Pterygota</taxon>
        <taxon>Neoptera</taxon>
        <taxon>Endopterygota</taxon>
        <taxon>Diptera</taxon>
        <taxon>Nematocera</taxon>
        <taxon>Psychodoidea</taxon>
        <taxon>Psychodidae</taxon>
        <taxon>Lutzomyia</taxon>
        <taxon>Lutzomyia</taxon>
    </lineage>
</organism>
<evidence type="ECO:0000259" key="20">
    <source>
        <dbReference type="PROSITE" id="PS50059"/>
    </source>
</evidence>
<evidence type="ECO:0000256" key="10">
    <source>
        <dbReference type="ARBA" id="ARBA00022737"/>
    </source>
</evidence>
<dbReference type="Pfam" id="PF07719">
    <property type="entry name" value="TPR_2"/>
    <property type="match status" value="1"/>
</dbReference>
<keyword evidence="17" id="KW-0539">Nucleus</keyword>
<keyword evidence="15" id="KW-0206">Cytoskeleton</keyword>
<evidence type="ECO:0000256" key="19">
    <source>
        <dbReference type="PROSITE-ProRule" id="PRU00339"/>
    </source>
</evidence>
<evidence type="ECO:0000256" key="4">
    <source>
        <dbReference type="ARBA" id="ARBA00004245"/>
    </source>
</evidence>
<dbReference type="Gene3D" id="1.25.40.10">
    <property type="entry name" value="Tetratricopeptide repeat domain"/>
    <property type="match status" value="1"/>
</dbReference>
<evidence type="ECO:0000256" key="11">
    <source>
        <dbReference type="ARBA" id="ARBA00022803"/>
    </source>
</evidence>
<dbReference type="InterPro" id="IPR011990">
    <property type="entry name" value="TPR-like_helical_dom_sf"/>
</dbReference>
<dbReference type="GO" id="GO:0003755">
    <property type="term" value="F:peptidyl-prolyl cis-trans isomerase activity"/>
    <property type="evidence" value="ECO:0007669"/>
    <property type="project" value="UniProtKB-KW"/>
</dbReference>
<evidence type="ECO:0000256" key="1">
    <source>
        <dbReference type="ARBA" id="ARBA00000971"/>
    </source>
</evidence>
<keyword evidence="8" id="KW-0597">Phosphoprotein</keyword>
<dbReference type="AlphaFoldDB" id="A0A7G3AHN5"/>
<keyword evidence="10" id="KW-0677">Repeat</keyword>
<dbReference type="Gene3D" id="3.10.50.40">
    <property type="match status" value="2"/>
</dbReference>
<evidence type="ECO:0000256" key="15">
    <source>
        <dbReference type="ARBA" id="ARBA00023212"/>
    </source>
</evidence>
<comment type="catalytic activity">
    <reaction evidence="1 18">
        <text>[protein]-peptidylproline (omega=180) = [protein]-peptidylproline (omega=0)</text>
        <dbReference type="Rhea" id="RHEA:16237"/>
        <dbReference type="Rhea" id="RHEA-COMP:10747"/>
        <dbReference type="Rhea" id="RHEA-COMP:10748"/>
        <dbReference type="ChEBI" id="CHEBI:83833"/>
        <dbReference type="ChEBI" id="CHEBI:83834"/>
        <dbReference type="EC" id="5.2.1.8"/>
    </reaction>
</comment>
<evidence type="ECO:0000256" key="13">
    <source>
        <dbReference type="ARBA" id="ARBA00023110"/>
    </source>
</evidence>
<feature type="domain" description="PPIase FKBP-type" evidence="20">
    <location>
        <begin position="36"/>
        <end position="124"/>
    </location>
</feature>
<dbReference type="GO" id="GO:0005829">
    <property type="term" value="C:cytosol"/>
    <property type="evidence" value="ECO:0007669"/>
    <property type="project" value="UniProtKB-SubCell"/>
</dbReference>
<name>A0A7G3AHN5_LUTLO</name>
<evidence type="ECO:0000256" key="9">
    <source>
        <dbReference type="ARBA" id="ARBA00022701"/>
    </source>
</evidence>
<comment type="subcellular location">
    <subcellularLocation>
        <location evidence="4">Cytoplasm</location>
        <location evidence="4">Cytoskeleton</location>
    </subcellularLocation>
    <subcellularLocation>
        <location evidence="5">Cytoplasm</location>
        <location evidence="5">Cytosol</location>
    </subcellularLocation>
    <subcellularLocation>
        <location evidence="3">Mitochondrion</location>
    </subcellularLocation>
    <subcellularLocation>
        <location evidence="2">Nucleus</location>
    </subcellularLocation>
</comment>
<keyword evidence="13 18" id="KW-0697">Rotamase</keyword>
<keyword evidence="11 19" id="KW-0802">TPR repeat</keyword>
<evidence type="ECO:0000256" key="7">
    <source>
        <dbReference type="ARBA" id="ARBA00022490"/>
    </source>
</evidence>
<dbReference type="Pfam" id="PF00254">
    <property type="entry name" value="FKBP_C"/>
    <property type="match status" value="2"/>
</dbReference>
<evidence type="ECO:0000256" key="18">
    <source>
        <dbReference type="PROSITE-ProRule" id="PRU00277"/>
    </source>
</evidence>
<dbReference type="GO" id="GO:0005739">
    <property type="term" value="C:mitochondrion"/>
    <property type="evidence" value="ECO:0007669"/>
    <property type="project" value="UniProtKB-SubCell"/>
</dbReference>
<reference evidence="21" key="1">
    <citation type="journal article" date="2020" name="BMC">
        <title>Leishmania infection induces a limited differential gene expression in the sand fly midgut.</title>
        <authorList>
            <person name="Coutinho-Abreu I.V."/>
            <person name="Serafim T.D."/>
            <person name="Meneses C."/>
            <person name="Kamhawi S."/>
            <person name="Oliveira F."/>
            <person name="Valenzuela J.G."/>
        </authorList>
    </citation>
    <scope>NUCLEOTIDE SEQUENCE</scope>
    <source>
        <strain evidence="21">Jacobina</strain>
        <tissue evidence="21">Midgut</tissue>
    </source>
</reference>
<dbReference type="SUPFAM" id="SSF48452">
    <property type="entry name" value="TPR-like"/>
    <property type="match status" value="1"/>
</dbReference>
<dbReference type="PANTHER" id="PTHR46512">
    <property type="entry name" value="PEPTIDYLPROLYL ISOMERASE"/>
    <property type="match status" value="1"/>
</dbReference>
<accession>A0A7G3AHN5</accession>
<evidence type="ECO:0000313" key="21">
    <source>
        <dbReference type="EMBL" id="MBC1171815.1"/>
    </source>
</evidence>
<dbReference type="EC" id="5.2.1.8" evidence="18"/>
<evidence type="ECO:0000256" key="8">
    <source>
        <dbReference type="ARBA" id="ARBA00022553"/>
    </source>
</evidence>
<dbReference type="VEuPathDB" id="VectorBase:LLONM1_009642"/>
<evidence type="ECO:0000256" key="17">
    <source>
        <dbReference type="ARBA" id="ARBA00023242"/>
    </source>
</evidence>
<dbReference type="InterPro" id="IPR019734">
    <property type="entry name" value="TPR_rpt"/>
</dbReference>
<dbReference type="InterPro" id="IPR046357">
    <property type="entry name" value="PPIase_dom_sf"/>
</dbReference>
<evidence type="ECO:0000256" key="6">
    <source>
        <dbReference type="ARBA" id="ARBA00022481"/>
    </source>
</evidence>
<dbReference type="InterPro" id="IPR013105">
    <property type="entry name" value="TPR_2"/>
</dbReference>
<keyword evidence="7" id="KW-0963">Cytoplasm</keyword>
<dbReference type="EMBL" id="GITU01003112">
    <property type="protein sequence ID" value="MBC1171815.1"/>
    <property type="molecule type" value="Transcribed_RNA"/>
</dbReference>
<dbReference type="PROSITE" id="PS50059">
    <property type="entry name" value="FKBP_PPIASE"/>
    <property type="match status" value="2"/>
</dbReference>
<keyword evidence="12" id="KW-0007">Acetylation</keyword>
<evidence type="ECO:0000256" key="12">
    <source>
        <dbReference type="ARBA" id="ARBA00022990"/>
    </source>
</evidence>
<protein>
    <recommendedName>
        <fullName evidence="18">peptidylprolyl isomerase</fullName>
        <ecNumber evidence="18">5.2.1.8</ecNumber>
    </recommendedName>
</protein>
<keyword evidence="6" id="KW-0488">Methylation</keyword>
<dbReference type="FunFam" id="3.10.50.40:FF:000006">
    <property type="entry name" value="Peptidyl-prolyl cis-trans isomerase"/>
    <property type="match status" value="1"/>
</dbReference>
<dbReference type="SMART" id="SM00028">
    <property type="entry name" value="TPR"/>
    <property type="match status" value="3"/>
</dbReference>
<feature type="repeat" description="TPR" evidence="19">
    <location>
        <begin position="333"/>
        <end position="366"/>
    </location>
</feature>
<evidence type="ECO:0000256" key="14">
    <source>
        <dbReference type="ARBA" id="ARBA00023128"/>
    </source>
</evidence>
<sequence>MTDPVIEETEIDISGDGGVKKKILKEGEGEEFPSKGCRVSLHYTGTLLDGTQFDSSVERNVPFEFELGRESVIKAFDMGVATMRKGEKCILTCAPEYAYGAAGSRPNIPPNATLKFELEMLSWELEDLSPERNKGILRCILKASDKKRTPNEFAHVHVHLIGKHEGRVFEEREVKFNLGEGATADVVPGVEIALEKFHQYETSRLILKPEFAFGAEGNEKLGIPPNATVEYTVTLREFERAQDTWKMDPAESLEQARFFKEKGAKYIKEEKYQVAIKMFKLSNDCLSNCNEDAANTLKTAVFLNKALCYQKLGEPYEVKQACDTVLEIDSKSVKAYYRRGLAHVALGYLEKALEDFKEVQQLEPTNKAAQNQIVLLKQKLKEATEKERKIYANMFAKFADADKQ</sequence>
<dbReference type="PANTHER" id="PTHR46512:SF9">
    <property type="entry name" value="PEPTIDYLPROLYL ISOMERASE"/>
    <property type="match status" value="1"/>
</dbReference>
<feature type="domain" description="PPIase FKBP-type" evidence="20">
    <location>
        <begin position="153"/>
        <end position="239"/>
    </location>
</feature>
<keyword evidence="9" id="KW-0493">Microtubule</keyword>
<keyword evidence="16 18" id="KW-0413">Isomerase</keyword>
<dbReference type="SUPFAM" id="SSF54534">
    <property type="entry name" value="FKBP-like"/>
    <property type="match status" value="2"/>
</dbReference>
<evidence type="ECO:0000256" key="16">
    <source>
        <dbReference type="ARBA" id="ARBA00023235"/>
    </source>
</evidence>
<proteinExistence type="predicted"/>
<keyword evidence="14" id="KW-0496">Mitochondrion</keyword>
<dbReference type="PROSITE" id="PS50005">
    <property type="entry name" value="TPR"/>
    <property type="match status" value="1"/>
</dbReference>
<dbReference type="PROSITE" id="PS50293">
    <property type="entry name" value="TPR_REGION"/>
    <property type="match status" value="1"/>
</dbReference>
<dbReference type="InterPro" id="IPR050754">
    <property type="entry name" value="FKBP4/5/8-like"/>
</dbReference>
<evidence type="ECO:0000256" key="2">
    <source>
        <dbReference type="ARBA" id="ARBA00004123"/>
    </source>
</evidence>
<evidence type="ECO:0000256" key="5">
    <source>
        <dbReference type="ARBA" id="ARBA00004514"/>
    </source>
</evidence>
<evidence type="ECO:0000256" key="3">
    <source>
        <dbReference type="ARBA" id="ARBA00004173"/>
    </source>
</evidence>
<dbReference type="GO" id="GO:0005874">
    <property type="term" value="C:microtubule"/>
    <property type="evidence" value="ECO:0007669"/>
    <property type="project" value="UniProtKB-KW"/>
</dbReference>